<organism evidence="2 3">
    <name type="scientific">Holothuria leucospilota</name>
    <name type="common">Black long sea cucumber</name>
    <name type="synonym">Mertensiothuria leucospilota</name>
    <dbReference type="NCBI Taxonomy" id="206669"/>
    <lineage>
        <taxon>Eukaryota</taxon>
        <taxon>Metazoa</taxon>
        <taxon>Echinodermata</taxon>
        <taxon>Eleutherozoa</taxon>
        <taxon>Echinozoa</taxon>
        <taxon>Holothuroidea</taxon>
        <taxon>Aspidochirotacea</taxon>
        <taxon>Aspidochirotida</taxon>
        <taxon>Holothuriidae</taxon>
        <taxon>Holothuria</taxon>
    </lineage>
</organism>
<evidence type="ECO:0000256" key="1">
    <source>
        <dbReference type="SAM" id="MobiDB-lite"/>
    </source>
</evidence>
<name>A0A9Q0YGY3_HOLLE</name>
<evidence type="ECO:0000313" key="2">
    <source>
        <dbReference type="EMBL" id="KAJ8018511.1"/>
    </source>
</evidence>
<feature type="region of interest" description="Disordered" evidence="1">
    <location>
        <begin position="101"/>
        <end position="120"/>
    </location>
</feature>
<dbReference type="Proteomes" id="UP001152320">
    <property type="component" value="Unassembled WGS sequence"/>
</dbReference>
<dbReference type="EMBL" id="JAIZAY010000318">
    <property type="protein sequence ID" value="KAJ8018511.1"/>
    <property type="molecule type" value="Genomic_DNA"/>
</dbReference>
<reference evidence="2" key="1">
    <citation type="submission" date="2021-10" db="EMBL/GenBank/DDBJ databases">
        <title>Tropical sea cucumber genome reveals ecological adaptation and Cuvierian tubules defense mechanism.</title>
        <authorList>
            <person name="Chen T."/>
        </authorList>
    </citation>
    <scope>NUCLEOTIDE SEQUENCE</scope>
    <source>
        <strain evidence="2">Nanhai2018</strain>
        <tissue evidence="2">Muscle</tissue>
    </source>
</reference>
<comment type="caution">
    <text evidence="2">The sequence shown here is derived from an EMBL/GenBank/DDBJ whole genome shotgun (WGS) entry which is preliminary data.</text>
</comment>
<gene>
    <name evidence="2" type="ORF">HOLleu_43460</name>
</gene>
<sequence length="143" mass="15969">MTSGQEIPVISVTDEEYASIKQEILELKYQQLQSLSSEHIYSGTEVASDIPSSTIDTILANLHMAFTYSQFCAQYALPNVDMTNQIWAILTKHLGAKFESSQVEESPCNADSSSEEDEEIIEEELLLAEAEYEEPILHSSESD</sequence>
<proteinExistence type="predicted"/>
<keyword evidence="3" id="KW-1185">Reference proteome</keyword>
<dbReference type="AlphaFoldDB" id="A0A9Q0YGY3"/>
<evidence type="ECO:0000313" key="3">
    <source>
        <dbReference type="Proteomes" id="UP001152320"/>
    </source>
</evidence>
<protein>
    <submittedName>
        <fullName evidence="2">Uncharacterized protein</fullName>
    </submittedName>
</protein>
<accession>A0A9Q0YGY3</accession>